<name>A0A011UZM4_RUMAL</name>
<dbReference type="PATRIC" id="fig|1341156.4.peg.3044"/>
<dbReference type="AlphaFoldDB" id="A0A011UZM4"/>
<gene>
    <name evidence="1" type="ORF">RASY3_17215</name>
</gene>
<sequence>MKSESDKKDIYSFSDTISKYDYDFENHIYIVTFGYELSNISYSRMSRPIVHEHGHYNYFIPKVWLSDGNADKLYVYELPKVNIDSDADDYTRKVFFVDK</sequence>
<evidence type="ECO:0000313" key="2">
    <source>
        <dbReference type="Proteomes" id="UP000021369"/>
    </source>
</evidence>
<keyword evidence="2" id="KW-1185">Reference proteome</keyword>
<dbReference type="Proteomes" id="UP000021369">
    <property type="component" value="Unassembled WGS sequence"/>
</dbReference>
<dbReference type="EMBL" id="JEOB01000004">
    <property type="protein sequence ID" value="EXM38642.1"/>
    <property type="molecule type" value="Genomic_DNA"/>
</dbReference>
<organism evidence="1 2">
    <name type="scientific">Ruminococcus albus SY3</name>
    <dbReference type="NCBI Taxonomy" id="1341156"/>
    <lineage>
        <taxon>Bacteria</taxon>
        <taxon>Bacillati</taxon>
        <taxon>Bacillota</taxon>
        <taxon>Clostridia</taxon>
        <taxon>Eubacteriales</taxon>
        <taxon>Oscillospiraceae</taxon>
        <taxon>Ruminococcus</taxon>
    </lineage>
</organism>
<dbReference type="OrthoDB" id="9940422at2"/>
<evidence type="ECO:0000313" key="1">
    <source>
        <dbReference type="EMBL" id="EXM38642.1"/>
    </source>
</evidence>
<comment type="caution">
    <text evidence="1">The sequence shown here is derived from an EMBL/GenBank/DDBJ whole genome shotgun (WGS) entry which is preliminary data.</text>
</comment>
<protein>
    <submittedName>
        <fullName evidence="1">Uncharacterized protein</fullName>
    </submittedName>
</protein>
<reference evidence="1 2" key="1">
    <citation type="submission" date="2013-06" db="EMBL/GenBank/DDBJ databases">
        <title>Rumen cellulosomics: divergent fiber-degrading strategies revealed by comparative genome-wide analysis of six Ruminococcal strains.</title>
        <authorList>
            <person name="Dassa B."/>
            <person name="Borovok I."/>
            <person name="Lamed R."/>
            <person name="Flint H."/>
            <person name="Yeoman C.J."/>
            <person name="White B."/>
            <person name="Bayer E.A."/>
        </authorList>
    </citation>
    <scope>NUCLEOTIDE SEQUENCE [LARGE SCALE GENOMIC DNA]</scope>
    <source>
        <strain evidence="1 2">SY3</strain>
    </source>
</reference>
<proteinExistence type="predicted"/>
<dbReference type="RefSeq" id="WP_037290151.1">
    <property type="nucleotide sequence ID" value="NZ_JEOB01000004.1"/>
</dbReference>
<accession>A0A011UZM4</accession>